<keyword evidence="1" id="KW-0805">Transcription regulation</keyword>
<evidence type="ECO:0000259" key="4">
    <source>
        <dbReference type="Pfam" id="PF13377"/>
    </source>
</evidence>
<keyword evidence="6" id="KW-1185">Reference proteome</keyword>
<name>A0ABS2QI24_9BACI</name>
<keyword evidence="2 5" id="KW-0238">DNA-binding</keyword>
<evidence type="ECO:0000313" key="6">
    <source>
        <dbReference type="Proteomes" id="UP000823486"/>
    </source>
</evidence>
<dbReference type="Proteomes" id="UP000823486">
    <property type="component" value="Unassembled WGS sequence"/>
</dbReference>
<comment type="caution">
    <text evidence="5">The sequence shown here is derived from an EMBL/GenBank/DDBJ whole genome shotgun (WGS) entry which is preliminary data.</text>
</comment>
<gene>
    <name evidence="5" type="ORF">JOC77_002173</name>
</gene>
<evidence type="ECO:0000256" key="1">
    <source>
        <dbReference type="ARBA" id="ARBA00023015"/>
    </source>
</evidence>
<organism evidence="5 6">
    <name type="scientific">Peribacillus deserti</name>
    <dbReference type="NCBI Taxonomy" id="673318"/>
    <lineage>
        <taxon>Bacteria</taxon>
        <taxon>Bacillati</taxon>
        <taxon>Bacillota</taxon>
        <taxon>Bacilli</taxon>
        <taxon>Bacillales</taxon>
        <taxon>Bacillaceae</taxon>
        <taxon>Peribacillus</taxon>
    </lineage>
</organism>
<evidence type="ECO:0000256" key="3">
    <source>
        <dbReference type="ARBA" id="ARBA00023163"/>
    </source>
</evidence>
<keyword evidence="3" id="KW-0804">Transcription</keyword>
<dbReference type="Gene3D" id="3.40.50.2300">
    <property type="match status" value="2"/>
</dbReference>
<dbReference type="Pfam" id="PF13377">
    <property type="entry name" value="Peripla_BP_3"/>
    <property type="match status" value="1"/>
</dbReference>
<protein>
    <submittedName>
        <fullName evidence="5">DNA-binding LacI/PurR family transcriptional regulator</fullName>
    </submittedName>
</protein>
<feature type="domain" description="Transcriptional regulator LacI/GalR-like sensor" evidence="4">
    <location>
        <begin position="11"/>
        <end position="105"/>
    </location>
</feature>
<dbReference type="PANTHER" id="PTHR30146:SF109">
    <property type="entry name" value="HTH-TYPE TRANSCRIPTIONAL REGULATOR GALS"/>
    <property type="match status" value="1"/>
</dbReference>
<accession>A0ABS2QI24</accession>
<dbReference type="RefSeq" id="WP_204542829.1">
    <property type="nucleotide sequence ID" value="NZ_JAFBFI010000008.1"/>
</dbReference>
<evidence type="ECO:0000313" key="5">
    <source>
        <dbReference type="EMBL" id="MBM7692742.1"/>
    </source>
</evidence>
<proteinExistence type="predicted"/>
<dbReference type="GO" id="GO:0003677">
    <property type="term" value="F:DNA binding"/>
    <property type="evidence" value="ECO:0007669"/>
    <property type="project" value="UniProtKB-KW"/>
</dbReference>
<dbReference type="SUPFAM" id="SSF53822">
    <property type="entry name" value="Periplasmic binding protein-like I"/>
    <property type="match status" value="1"/>
</dbReference>
<sequence length="109" mass="11941">MDNRVGKKILAKNRPTAVFATDDLKVMSIYKMAGQCGISIPEDLSVIGYSNSNIYPFLSPSLTCKEIPVKKLGEIATQVLFSKIKENKGPKPHTIIETDSIIQESVACI</sequence>
<evidence type="ECO:0000256" key="2">
    <source>
        <dbReference type="ARBA" id="ARBA00023125"/>
    </source>
</evidence>
<dbReference type="InterPro" id="IPR028082">
    <property type="entry name" value="Peripla_BP_I"/>
</dbReference>
<dbReference type="EMBL" id="JAFBFI010000008">
    <property type="protein sequence ID" value="MBM7692742.1"/>
    <property type="molecule type" value="Genomic_DNA"/>
</dbReference>
<dbReference type="PANTHER" id="PTHR30146">
    <property type="entry name" value="LACI-RELATED TRANSCRIPTIONAL REPRESSOR"/>
    <property type="match status" value="1"/>
</dbReference>
<dbReference type="InterPro" id="IPR046335">
    <property type="entry name" value="LacI/GalR-like_sensor"/>
</dbReference>
<reference evidence="5 6" key="1">
    <citation type="submission" date="2021-01" db="EMBL/GenBank/DDBJ databases">
        <title>Genomic Encyclopedia of Type Strains, Phase IV (KMG-IV): sequencing the most valuable type-strain genomes for metagenomic binning, comparative biology and taxonomic classification.</title>
        <authorList>
            <person name="Goeker M."/>
        </authorList>
    </citation>
    <scope>NUCLEOTIDE SEQUENCE [LARGE SCALE GENOMIC DNA]</scope>
    <source>
        <strain evidence="5 6">DSM 105482</strain>
    </source>
</reference>